<keyword evidence="15" id="KW-1185">Reference proteome</keyword>
<dbReference type="InterPro" id="IPR036890">
    <property type="entry name" value="HATPase_C_sf"/>
</dbReference>
<keyword evidence="8 11" id="KW-1133">Transmembrane helix</keyword>
<comment type="subcellular location">
    <subcellularLocation>
        <location evidence="2">Membrane</location>
    </subcellularLocation>
</comment>
<sequence>MLLHRILAVNIFALAILAGSLFYLDGFRSRLTESATLNAETQAQTIADAMRVAELQEQPWLIRRLGLDTRTRLRVYRNDGSLWMDSWNGARPTYELRDPAREPFRKDIARLLDNAFDAIVGAPASPDLVLPAKDELAAWPEAGESLRAQRTTTMLRRAPEGTPYISAAAPVGKDSVLLLTRNARDIRAVVRDERLTLGIVLSAVIIVSITLSLFLARTIARPLRRLARAAHRVRLGRAREVAVPLLPERRDEIGLLARALHDMTQSLRQRIDATEAFAADVTHELKNPLASLRSAVDTLDRVKDPDLQRQLLDVVHHDIARLDRLIVEIAEISRLDAELSRARFEPVDLGTVIESMLPHWEKRAAEHKVRIAFARPGSGTAVISGDEQRLARTIDNVVDNAISFSPRGGLVQVGAVEIDDQIFVTVEDEGPGVPPAKREKIFDRFHSDRPEEEEFGRHSGLGLAIVRATVEGHGGRIHAEDRQGGRSGARFVIRFPAAAAS</sequence>
<dbReference type="PROSITE" id="PS50885">
    <property type="entry name" value="HAMP"/>
    <property type="match status" value="1"/>
</dbReference>
<evidence type="ECO:0000259" key="12">
    <source>
        <dbReference type="PROSITE" id="PS50109"/>
    </source>
</evidence>
<dbReference type="Gene3D" id="1.10.287.130">
    <property type="match status" value="1"/>
</dbReference>
<dbReference type="PRINTS" id="PR00344">
    <property type="entry name" value="BCTRLSENSOR"/>
</dbReference>
<keyword evidence="9" id="KW-0902">Two-component regulatory system</keyword>
<evidence type="ECO:0000256" key="4">
    <source>
        <dbReference type="ARBA" id="ARBA00022553"/>
    </source>
</evidence>
<evidence type="ECO:0000256" key="9">
    <source>
        <dbReference type="ARBA" id="ARBA00023012"/>
    </source>
</evidence>
<evidence type="ECO:0000256" key="6">
    <source>
        <dbReference type="ARBA" id="ARBA00022692"/>
    </source>
</evidence>
<evidence type="ECO:0000256" key="3">
    <source>
        <dbReference type="ARBA" id="ARBA00012438"/>
    </source>
</evidence>
<dbReference type="InterPro" id="IPR036097">
    <property type="entry name" value="HisK_dim/P_sf"/>
</dbReference>
<name>A0A2P7QPJ8_9SPHN</name>
<comment type="caution">
    <text evidence="14">The sequence shown here is derived from an EMBL/GenBank/DDBJ whole genome shotgun (WGS) entry which is preliminary data.</text>
</comment>
<evidence type="ECO:0000256" key="7">
    <source>
        <dbReference type="ARBA" id="ARBA00022777"/>
    </source>
</evidence>
<dbReference type="Pfam" id="PF00512">
    <property type="entry name" value="HisKA"/>
    <property type="match status" value="1"/>
</dbReference>
<dbReference type="CDD" id="cd06225">
    <property type="entry name" value="HAMP"/>
    <property type="match status" value="1"/>
</dbReference>
<dbReference type="InterPro" id="IPR003661">
    <property type="entry name" value="HisK_dim/P_dom"/>
</dbReference>
<dbReference type="SMART" id="SM00388">
    <property type="entry name" value="HisKA"/>
    <property type="match status" value="1"/>
</dbReference>
<dbReference type="EMBL" id="PXYI01000004">
    <property type="protein sequence ID" value="PSJ39881.1"/>
    <property type="molecule type" value="Genomic_DNA"/>
</dbReference>
<dbReference type="InterPro" id="IPR004358">
    <property type="entry name" value="Sig_transdc_His_kin-like_C"/>
</dbReference>
<evidence type="ECO:0000313" key="15">
    <source>
        <dbReference type="Proteomes" id="UP000241167"/>
    </source>
</evidence>
<dbReference type="RefSeq" id="WP_106513776.1">
    <property type="nucleotide sequence ID" value="NZ_PXYI01000004.1"/>
</dbReference>
<evidence type="ECO:0000256" key="10">
    <source>
        <dbReference type="ARBA" id="ARBA00023136"/>
    </source>
</evidence>
<dbReference type="SMART" id="SM00387">
    <property type="entry name" value="HATPase_c"/>
    <property type="match status" value="1"/>
</dbReference>
<dbReference type="PANTHER" id="PTHR45436">
    <property type="entry name" value="SENSOR HISTIDINE KINASE YKOH"/>
    <property type="match status" value="1"/>
</dbReference>
<feature type="domain" description="Histidine kinase" evidence="12">
    <location>
        <begin position="280"/>
        <end position="499"/>
    </location>
</feature>
<evidence type="ECO:0000256" key="2">
    <source>
        <dbReference type="ARBA" id="ARBA00004370"/>
    </source>
</evidence>
<dbReference type="SMART" id="SM00304">
    <property type="entry name" value="HAMP"/>
    <property type="match status" value="1"/>
</dbReference>
<accession>A0A2P7QPJ8</accession>
<dbReference type="SUPFAM" id="SSF47384">
    <property type="entry name" value="Homodimeric domain of signal transducing histidine kinase"/>
    <property type="match status" value="1"/>
</dbReference>
<dbReference type="PROSITE" id="PS50109">
    <property type="entry name" value="HIS_KIN"/>
    <property type="match status" value="1"/>
</dbReference>
<keyword evidence="6 11" id="KW-0812">Transmembrane</keyword>
<feature type="domain" description="HAMP" evidence="13">
    <location>
        <begin position="217"/>
        <end position="272"/>
    </location>
</feature>
<evidence type="ECO:0000256" key="1">
    <source>
        <dbReference type="ARBA" id="ARBA00000085"/>
    </source>
</evidence>
<dbReference type="PANTHER" id="PTHR45436:SF5">
    <property type="entry name" value="SENSOR HISTIDINE KINASE TRCS"/>
    <property type="match status" value="1"/>
</dbReference>
<feature type="transmembrane region" description="Helical" evidence="11">
    <location>
        <begin position="6"/>
        <end position="24"/>
    </location>
</feature>
<feature type="transmembrane region" description="Helical" evidence="11">
    <location>
        <begin position="195"/>
        <end position="216"/>
    </location>
</feature>
<dbReference type="Gene3D" id="3.30.565.10">
    <property type="entry name" value="Histidine kinase-like ATPase, C-terminal domain"/>
    <property type="match status" value="1"/>
</dbReference>
<dbReference type="SUPFAM" id="SSF55874">
    <property type="entry name" value="ATPase domain of HSP90 chaperone/DNA topoisomerase II/histidine kinase"/>
    <property type="match status" value="1"/>
</dbReference>
<dbReference type="Pfam" id="PF00672">
    <property type="entry name" value="HAMP"/>
    <property type="match status" value="1"/>
</dbReference>
<reference evidence="14 15" key="1">
    <citation type="submission" date="2018-03" db="EMBL/GenBank/DDBJ databases">
        <title>The draft genome of Sphingosinicella sp. GL-C-18.</title>
        <authorList>
            <person name="Liu L."/>
            <person name="Li L."/>
            <person name="Liang L."/>
            <person name="Zhang X."/>
            <person name="Wang T."/>
        </authorList>
    </citation>
    <scope>NUCLEOTIDE SEQUENCE [LARGE SCALE GENOMIC DNA]</scope>
    <source>
        <strain evidence="14 15">GL-C-18</strain>
    </source>
</reference>
<dbReference type="Proteomes" id="UP000241167">
    <property type="component" value="Unassembled WGS sequence"/>
</dbReference>
<proteinExistence type="predicted"/>
<keyword evidence="4" id="KW-0597">Phosphoprotein</keyword>
<dbReference type="GO" id="GO:0000155">
    <property type="term" value="F:phosphorelay sensor kinase activity"/>
    <property type="evidence" value="ECO:0007669"/>
    <property type="project" value="InterPro"/>
</dbReference>
<evidence type="ECO:0000256" key="5">
    <source>
        <dbReference type="ARBA" id="ARBA00022679"/>
    </source>
</evidence>
<comment type="catalytic activity">
    <reaction evidence="1">
        <text>ATP + protein L-histidine = ADP + protein N-phospho-L-histidine.</text>
        <dbReference type="EC" id="2.7.13.3"/>
    </reaction>
</comment>
<dbReference type="AlphaFoldDB" id="A0A2P7QPJ8"/>
<evidence type="ECO:0000313" key="14">
    <source>
        <dbReference type="EMBL" id="PSJ39881.1"/>
    </source>
</evidence>
<dbReference type="InterPro" id="IPR025908">
    <property type="entry name" value="Sensor_TM1"/>
</dbReference>
<dbReference type="Gene3D" id="6.10.340.10">
    <property type="match status" value="1"/>
</dbReference>
<dbReference type="GO" id="GO:0016020">
    <property type="term" value="C:membrane"/>
    <property type="evidence" value="ECO:0007669"/>
    <property type="project" value="UniProtKB-SubCell"/>
</dbReference>
<keyword evidence="5" id="KW-0808">Transferase</keyword>
<gene>
    <name evidence="14" type="ORF">C7I55_15095</name>
</gene>
<evidence type="ECO:0000256" key="8">
    <source>
        <dbReference type="ARBA" id="ARBA00022989"/>
    </source>
</evidence>
<evidence type="ECO:0000256" key="11">
    <source>
        <dbReference type="SAM" id="Phobius"/>
    </source>
</evidence>
<dbReference type="CDD" id="cd00082">
    <property type="entry name" value="HisKA"/>
    <property type="match status" value="1"/>
</dbReference>
<dbReference type="InterPro" id="IPR005467">
    <property type="entry name" value="His_kinase_dom"/>
</dbReference>
<keyword evidence="7 14" id="KW-0418">Kinase</keyword>
<dbReference type="OrthoDB" id="9805942at2"/>
<dbReference type="InterPro" id="IPR003594">
    <property type="entry name" value="HATPase_dom"/>
</dbReference>
<keyword evidence="10 11" id="KW-0472">Membrane</keyword>
<dbReference type="Pfam" id="PF13755">
    <property type="entry name" value="Sensor_TM1"/>
    <property type="match status" value="1"/>
</dbReference>
<dbReference type="InterPro" id="IPR003660">
    <property type="entry name" value="HAMP_dom"/>
</dbReference>
<dbReference type="EC" id="2.7.13.3" evidence="3"/>
<dbReference type="Pfam" id="PF02518">
    <property type="entry name" value="HATPase_c"/>
    <property type="match status" value="1"/>
</dbReference>
<dbReference type="InterPro" id="IPR050428">
    <property type="entry name" value="TCS_sensor_his_kinase"/>
</dbReference>
<organism evidence="14 15">
    <name type="scientific">Allosphingosinicella deserti</name>
    <dbReference type="NCBI Taxonomy" id="2116704"/>
    <lineage>
        <taxon>Bacteria</taxon>
        <taxon>Pseudomonadati</taxon>
        <taxon>Pseudomonadota</taxon>
        <taxon>Alphaproteobacteria</taxon>
        <taxon>Sphingomonadales</taxon>
        <taxon>Sphingomonadaceae</taxon>
        <taxon>Allosphingosinicella</taxon>
    </lineage>
</organism>
<evidence type="ECO:0000259" key="13">
    <source>
        <dbReference type="PROSITE" id="PS50885"/>
    </source>
</evidence>
<dbReference type="SUPFAM" id="SSF158472">
    <property type="entry name" value="HAMP domain-like"/>
    <property type="match status" value="1"/>
</dbReference>
<protein>
    <recommendedName>
        <fullName evidence="3">histidine kinase</fullName>
        <ecNumber evidence="3">2.7.13.3</ecNumber>
    </recommendedName>
</protein>